<evidence type="ECO:0000313" key="2">
    <source>
        <dbReference type="EMBL" id="TCO69752.1"/>
    </source>
</evidence>
<feature type="transmembrane region" description="Helical" evidence="1">
    <location>
        <begin position="110"/>
        <end position="134"/>
    </location>
</feature>
<dbReference type="EMBL" id="SLWW01000013">
    <property type="protein sequence ID" value="TCO69752.1"/>
    <property type="molecule type" value="Genomic_DNA"/>
</dbReference>
<gene>
    <name evidence="2" type="ORF">EV655_11337</name>
</gene>
<dbReference type="AlphaFoldDB" id="A0A4R2KBX8"/>
<name>A0A4R2KBX8_9RHOB</name>
<proteinExistence type="predicted"/>
<feature type="transmembrane region" description="Helical" evidence="1">
    <location>
        <begin position="84"/>
        <end position="104"/>
    </location>
</feature>
<evidence type="ECO:0000256" key="1">
    <source>
        <dbReference type="SAM" id="Phobius"/>
    </source>
</evidence>
<protein>
    <submittedName>
        <fullName evidence="2">Uncharacterized protein</fullName>
    </submittedName>
</protein>
<accession>A0A4R2KBX8</accession>
<dbReference type="RefSeq" id="WP_132546127.1">
    <property type="nucleotide sequence ID" value="NZ_SLWW01000013.1"/>
</dbReference>
<sequence length="144" mass="15243">MTDETETWHLMPVAILAILWNLAGCTDYMLTQYGVAPYLQIFTQSQADYFTALPAAVDGAWAMAVWGGLAGAVMLFLRLGSAPWVLGMAALAMIGCAGWLILFATPPLAAVSGLFGVTMIAGAAGMAVLFYLYARRMRVSGALA</sequence>
<evidence type="ECO:0000313" key="3">
    <source>
        <dbReference type="Proteomes" id="UP000295142"/>
    </source>
</evidence>
<keyword evidence="1" id="KW-1133">Transmembrane helix</keyword>
<reference evidence="2 3" key="1">
    <citation type="submission" date="2019-03" db="EMBL/GenBank/DDBJ databases">
        <title>Genomic Encyclopedia of Type Strains, Phase IV (KMG-IV): sequencing the most valuable type-strain genomes for metagenomic binning, comparative biology and taxonomic classification.</title>
        <authorList>
            <person name="Goeker M."/>
        </authorList>
    </citation>
    <scope>NUCLEOTIDE SEQUENCE [LARGE SCALE GENOMIC DNA]</scope>
    <source>
        <strain evidence="2 3">DSM 4868</strain>
    </source>
</reference>
<comment type="caution">
    <text evidence="2">The sequence shown here is derived from an EMBL/GenBank/DDBJ whole genome shotgun (WGS) entry which is preliminary data.</text>
</comment>
<dbReference type="OrthoDB" id="5801787at2"/>
<keyword evidence="1" id="KW-0472">Membrane</keyword>
<keyword evidence="3" id="KW-1185">Reference proteome</keyword>
<dbReference type="Proteomes" id="UP000295142">
    <property type="component" value="Unassembled WGS sequence"/>
</dbReference>
<organism evidence="2 3">
    <name type="scientific">Rhodovulum euryhalinum</name>
    <dbReference type="NCBI Taxonomy" id="35805"/>
    <lineage>
        <taxon>Bacteria</taxon>
        <taxon>Pseudomonadati</taxon>
        <taxon>Pseudomonadota</taxon>
        <taxon>Alphaproteobacteria</taxon>
        <taxon>Rhodobacterales</taxon>
        <taxon>Paracoccaceae</taxon>
        <taxon>Rhodovulum</taxon>
    </lineage>
</organism>
<feature type="transmembrane region" description="Helical" evidence="1">
    <location>
        <begin position="59"/>
        <end position="77"/>
    </location>
</feature>
<keyword evidence="1" id="KW-0812">Transmembrane</keyword>